<dbReference type="InterPro" id="IPR038175">
    <property type="entry name" value="CBM21_dom_sf"/>
</dbReference>
<dbReference type="Proteomes" id="UP000085678">
    <property type="component" value="Unplaced"/>
</dbReference>
<evidence type="ECO:0000259" key="2">
    <source>
        <dbReference type="PROSITE" id="PS51159"/>
    </source>
</evidence>
<feature type="domain" description="CBM21" evidence="2">
    <location>
        <begin position="684"/>
        <end position="791"/>
    </location>
</feature>
<dbReference type="Gene3D" id="2.60.40.2440">
    <property type="entry name" value="Carbohydrate binding type-21 domain"/>
    <property type="match status" value="1"/>
</dbReference>
<evidence type="ECO:0000256" key="1">
    <source>
        <dbReference type="SAM" id="MobiDB-lite"/>
    </source>
</evidence>
<reference evidence="4" key="1">
    <citation type="submission" date="2025-08" db="UniProtKB">
        <authorList>
            <consortium name="RefSeq"/>
        </authorList>
    </citation>
    <scope>IDENTIFICATION</scope>
    <source>
        <tissue evidence="4">Gonads</tissue>
    </source>
</reference>
<accession>A0A1S3J2H0</accession>
<feature type="compositionally biased region" description="Basic and acidic residues" evidence="1">
    <location>
        <begin position="344"/>
        <end position="353"/>
    </location>
</feature>
<proteinExistence type="predicted"/>
<dbReference type="InterPro" id="IPR050782">
    <property type="entry name" value="PP1_regulatory_subunit_3"/>
</dbReference>
<name>A0A1S3J2H0_LINAN</name>
<dbReference type="GO" id="GO:2001069">
    <property type="term" value="F:glycogen binding"/>
    <property type="evidence" value="ECO:0007669"/>
    <property type="project" value="TreeGrafter"/>
</dbReference>
<dbReference type="InParanoid" id="A0A1S3J2H0"/>
<dbReference type="Pfam" id="PF03370">
    <property type="entry name" value="CBM_21"/>
    <property type="match status" value="1"/>
</dbReference>
<dbReference type="GO" id="GO:0000164">
    <property type="term" value="C:protein phosphatase type 1 complex"/>
    <property type="evidence" value="ECO:0007669"/>
    <property type="project" value="TreeGrafter"/>
</dbReference>
<dbReference type="PANTHER" id="PTHR12307">
    <property type="entry name" value="PROTEIN PHOSPHATASE 1 REGULATORY SUBUNIT"/>
    <property type="match status" value="1"/>
</dbReference>
<dbReference type="RefSeq" id="XP_013404054.1">
    <property type="nucleotide sequence ID" value="XM_013548600.1"/>
</dbReference>
<feature type="compositionally biased region" description="Basic and acidic residues" evidence="1">
    <location>
        <begin position="478"/>
        <end position="497"/>
    </location>
</feature>
<dbReference type="AlphaFoldDB" id="A0A1S3J2H0"/>
<dbReference type="OrthoDB" id="8942186at2759"/>
<dbReference type="PANTHER" id="PTHR12307:SF53">
    <property type="entry name" value="PROTEIN PHOSPHATASE 1 REGULATORY SUBUNIT"/>
    <property type="match status" value="1"/>
</dbReference>
<dbReference type="PROSITE" id="PS51159">
    <property type="entry name" value="CBM21"/>
    <property type="match status" value="1"/>
</dbReference>
<feature type="compositionally biased region" description="Basic and acidic residues" evidence="1">
    <location>
        <begin position="543"/>
        <end position="563"/>
    </location>
</feature>
<dbReference type="InterPro" id="IPR005036">
    <property type="entry name" value="CBM21_dom"/>
</dbReference>
<keyword evidence="3" id="KW-1185">Reference proteome</keyword>
<dbReference type="KEGG" id="lak:106169207"/>
<protein>
    <submittedName>
        <fullName evidence="4">Dentin sialophosphoprotein</fullName>
    </submittedName>
</protein>
<gene>
    <name evidence="4" type="primary">LOC106169207</name>
</gene>
<evidence type="ECO:0000313" key="3">
    <source>
        <dbReference type="Proteomes" id="UP000085678"/>
    </source>
</evidence>
<feature type="compositionally biased region" description="Low complexity" evidence="1">
    <location>
        <begin position="289"/>
        <end position="301"/>
    </location>
</feature>
<feature type="region of interest" description="Disordered" evidence="1">
    <location>
        <begin position="344"/>
        <end position="365"/>
    </location>
</feature>
<organism evidence="3 4">
    <name type="scientific">Lingula anatina</name>
    <name type="common">Brachiopod</name>
    <name type="synonym">Lingula unguis</name>
    <dbReference type="NCBI Taxonomy" id="7574"/>
    <lineage>
        <taxon>Eukaryota</taxon>
        <taxon>Metazoa</taxon>
        <taxon>Spiralia</taxon>
        <taxon>Lophotrochozoa</taxon>
        <taxon>Brachiopoda</taxon>
        <taxon>Linguliformea</taxon>
        <taxon>Lingulata</taxon>
        <taxon>Lingulida</taxon>
        <taxon>Linguloidea</taxon>
        <taxon>Lingulidae</taxon>
        <taxon>Lingula</taxon>
    </lineage>
</organism>
<evidence type="ECO:0000313" key="4">
    <source>
        <dbReference type="RefSeq" id="XP_013404054.1"/>
    </source>
</evidence>
<dbReference type="STRING" id="7574.A0A1S3J2H0"/>
<dbReference type="GeneID" id="106169207"/>
<feature type="region of interest" description="Disordered" evidence="1">
    <location>
        <begin position="260"/>
        <end position="304"/>
    </location>
</feature>
<feature type="compositionally biased region" description="Low complexity" evidence="1">
    <location>
        <begin position="385"/>
        <end position="398"/>
    </location>
</feature>
<feature type="region of interest" description="Disordered" evidence="1">
    <location>
        <begin position="473"/>
        <end position="581"/>
    </location>
</feature>
<dbReference type="GO" id="GO:0008157">
    <property type="term" value="F:protein phosphatase 1 binding"/>
    <property type="evidence" value="ECO:0007669"/>
    <property type="project" value="TreeGrafter"/>
</dbReference>
<sequence length="810" mass="89555">MAEDCKPEVENNQNAVSRITTRLLASFSGTSSSDSPLNSTKPLKPGVNCWHCFLKTGRDSETASEGDFDTSADDLGVVITEKDGLVSTILLDETSKIVDQNQAGSENHRSDMIDGISAAEESLKSAHLAVEGERRIIREVNTENPSLPTNQESTSIVTSGMANLNEMARFTATEQQEHEPGTNLLPDIFQSADHVRPLPLPDVTPDSYCGFEGDPGRPVNYHHRHYNGEMNSTDQVVDNGSGSYRDEEGVDTVVLSVEEKADAPDLNGSERLSVDTRSQSESEVFSEMSTGTTDTDGYSTTNESDLDLERLEFGETNLNVDIPEQYKEYQGYADWNKFFQSIQQRRETDERETTPVGDDNSDDDIDAGVSKCSLCHRNVSETPMSSSEPGSELSSPEIELTDGQFSPLRVLPGEDKLVCNGCSDNISTNSKKPKSDLDNLCDFCFKDDACDTTSCDTTPTSSDLEQLVSNTDDAQTENMKDHKADVVDSTNGDREGESEGDAIPFHGGLVKVDELAGSHGQSHGRPKPPLLDIQAPSLDLGDTETKTDDHKDDEKDDQEKPDSPLDPAPFVPKLQIPDNSPLFEDREFNFVKADFRRSVSLKTNKTPPGTPHRKKEVRFADALGLDLESVRHIFNIEQPPMIPSSAIKGLSNTSPVNDPQFRVSQGSRHMSECFRQPGCEPDFYRRVNDKKVCLENTMVTDMTITGTIRVANIAYHKKVFIHYSTDNWATTQDIPASYVANSCDGPTDRFAFTISLPPDFTVGSRLKFAVCYNAGSQVFWDNNNGEDYMFECYFRALPASESDKQWLHFL</sequence>
<feature type="region of interest" description="Disordered" evidence="1">
    <location>
        <begin position="379"/>
        <end position="398"/>
    </location>
</feature>
<dbReference type="GO" id="GO:0005979">
    <property type="term" value="P:regulation of glycogen biosynthetic process"/>
    <property type="evidence" value="ECO:0007669"/>
    <property type="project" value="TreeGrafter"/>
</dbReference>